<reference evidence="2 4" key="1">
    <citation type="submission" date="2015-05" db="EMBL/GenBank/DDBJ databases">
        <title>Genome assembly of Archangium gephyra DSM 2261.</title>
        <authorList>
            <person name="Sharma G."/>
            <person name="Subramanian S."/>
        </authorList>
    </citation>
    <scope>NUCLEOTIDE SEQUENCE [LARGE SCALE GENOMIC DNA]</scope>
    <source>
        <strain evidence="2 4">DSM 2261</strain>
    </source>
</reference>
<feature type="transmembrane region" description="Helical" evidence="1">
    <location>
        <begin position="169"/>
        <end position="189"/>
    </location>
</feature>
<dbReference type="Proteomes" id="UP000035579">
    <property type="component" value="Chromosome"/>
</dbReference>
<keyword evidence="1" id="KW-1133">Transmembrane helix</keyword>
<evidence type="ECO:0000313" key="4">
    <source>
        <dbReference type="Proteomes" id="UP000035579"/>
    </source>
</evidence>
<reference evidence="3 5" key="2">
    <citation type="submission" date="2018-08" db="EMBL/GenBank/DDBJ databases">
        <title>Genomic Encyclopedia of Archaeal and Bacterial Type Strains, Phase II (KMG-II): from individual species to whole genera.</title>
        <authorList>
            <person name="Goeker M."/>
        </authorList>
    </citation>
    <scope>NUCLEOTIDE SEQUENCE [LARGE SCALE GENOMIC DNA]</scope>
    <source>
        <strain evidence="3 5">DSM 2261</strain>
    </source>
</reference>
<dbReference type="SUPFAM" id="SSF53335">
    <property type="entry name" value="S-adenosyl-L-methionine-dependent methyltransferases"/>
    <property type="match status" value="1"/>
</dbReference>
<protein>
    <recommendedName>
        <fullName evidence="6">Class I SAM-dependent methyltransferase</fullName>
    </recommendedName>
</protein>
<evidence type="ECO:0008006" key="6">
    <source>
        <dbReference type="Google" id="ProtNLM"/>
    </source>
</evidence>
<keyword evidence="1" id="KW-0812">Transmembrane</keyword>
<organism evidence="2 4">
    <name type="scientific">Archangium gephyra</name>
    <dbReference type="NCBI Taxonomy" id="48"/>
    <lineage>
        <taxon>Bacteria</taxon>
        <taxon>Pseudomonadati</taxon>
        <taxon>Myxococcota</taxon>
        <taxon>Myxococcia</taxon>
        <taxon>Myxococcales</taxon>
        <taxon>Cystobacterineae</taxon>
        <taxon>Archangiaceae</taxon>
        <taxon>Archangium</taxon>
    </lineage>
</organism>
<evidence type="ECO:0000313" key="2">
    <source>
        <dbReference type="EMBL" id="AKI98645.1"/>
    </source>
</evidence>
<dbReference type="Gene3D" id="3.40.50.150">
    <property type="entry name" value="Vaccinia Virus protein VP39"/>
    <property type="match status" value="1"/>
</dbReference>
<dbReference type="AlphaFoldDB" id="A0AAC8Q0K4"/>
<keyword evidence="1" id="KW-0472">Membrane</keyword>
<dbReference type="Proteomes" id="UP000256345">
    <property type="component" value="Unassembled WGS sequence"/>
</dbReference>
<evidence type="ECO:0000313" key="5">
    <source>
        <dbReference type="Proteomes" id="UP000256345"/>
    </source>
</evidence>
<evidence type="ECO:0000256" key="1">
    <source>
        <dbReference type="SAM" id="Phobius"/>
    </source>
</evidence>
<accession>A0AAC8Q0K4</accession>
<dbReference type="KEGG" id="age:AA314_00272"/>
<name>A0AAC8Q0K4_9BACT</name>
<gene>
    <name evidence="2" type="ORF">AA314_00272</name>
    <name evidence="3" type="ORF">ATI61_10645</name>
</gene>
<dbReference type="EMBL" id="QUMU01000006">
    <property type="protein sequence ID" value="REG30576.1"/>
    <property type="molecule type" value="Genomic_DNA"/>
</dbReference>
<dbReference type="InterPro" id="IPR029063">
    <property type="entry name" value="SAM-dependent_MTases_sf"/>
</dbReference>
<sequence>MKRMQLFEFEDFRWFPGGLRECLTLYIAAMHRVLGTERLLAPLLARALEATGADRVVDLCSGGGGPLLQTTERLAADHGLRPSVTLTDLYPNTDAAARINAAGDSAQVRYLPSPVDAGRVPDTLQGVRTMICSFHHMPPPVARRILQDAFEKRQAICVLEMSDNSQPRWLWWTAFPIGILMVLLLTPFIRPLRPRQLLFTYLLPVLPPIIAWDGAVSNARTYTEEDLRELLTGLEAPDYQWDITHPRAPGAPATMLTLVGMPRRTQASLPAPGVQAEG</sequence>
<evidence type="ECO:0000313" key="3">
    <source>
        <dbReference type="EMBL" id="REG30576.1"/>
    </source>
</evidence>
<proteinExistence type="predicted"/>
<dbReference type="RefSeq" id="WP_047853956.1">
    <property type="nucleotide sequence ID" value="NZ_CP011509.1"/>
</dbReference>
<dbReference type="EMBL" id="CP011509">
    <property type="protein sequence ID" value="AKI98645.1"/>
    <property type="molecule type" value="Genomic_DNA"/>
</dbReference>
<keyword evidence="5" id="KW-1185">Reference proteome</keyword>